<dbReference type="EMBL" id="JARTCD010000029">
    <property type="protein sequence ID" value="KAJ8657671.1"/>
    <property type="molecule type" value="Genomic_DNA"/>
</dbReference>
<name>A0AAD7V4V2_9FUNG</name>
<evidence type="ECO:0000313" key="3">
    <source>
        <dbReference type="Proteomes" id="UP001234581"/>
    </source>
</evidence>
<keyword evidence="3" id="KW-1185">Reference proteome</keyword>
<sequence length="436" mass="48954">MTRSAALLTDNSAKLASVKKEETKDVKNIFDSSITTSSPSSSRQKETAVSTPDYLSAKFEELAIESSADERPNATTVIDYLTGSGQERPEIGDKPLETWVVDNIDITSKLMEFRARSLSLAKRLKNISDARIMSLNFIFPFHDDVLPYDGLPETIVKELGMDQGFEAAADQSIVWCHRVQQAIGKGKHAVRRELHEIEGKLLDSPQDEQSLAILDILRDTSIKLANWQHGSITEDTFCRQHLQDFIDHCISFMSGIRYSWSGRQRLQCDAKGKAASMAIHLPDYIASIQTRSEKIFHDVFVIEAKKPHASSGQQLLNDRCKLALEMKKMLDAMVDARVPSPVVCGLLVEGHECTSYKMEMVSEAVYALTRLAEFSLLRGQHDLATIVSTVQYCWQLRNIIASLQKRVLDGVKDESKASWKRPHFDKPIRKNKAAAK</sequence>
<dbReference type="RefSeq" id="XP_058342584.1">
    <property type="nucleotide sequence ID" value="XM_058486513.1"/>
</dbReference>
<organism evidence="2 3">
    <name type="scientific">Lichtheimia ornata</name>
    <dbReference type="NCBI Taxonomy" id="688661"/>
    <lineage>
        <taxon>Eukaryota</taxon>
        <taxon>Fungi</taxon>
        <taxon>Fungi incertae sedis</taxon>
        <taxon>Mucoromycota</taxon>
        <taxon>Mucoromycotina</taxon>
        <taxon>Mucoromycetes</taxon>
        <taxon>Mucorales</taxon>
        <taxon>Lichtheimiaceae</taxon>
        <taxon>Lichtheimia</taxon>
    </lineage>
</organism>
<accession>A0AAD7V4V2</accession>
<evidence type="ECO:0000256" key="1">
    <source>
        <dbReference type="SAM" id="MobiDB-lite"/>
    </source>
</evidence>
<dbReference type="GeneID" id="83213897"/>
<evidence type="ECO:0000313" key="2">
    <source>
        <dbReference type="EMBL" id="KAJ8657671.1"/>
    </source>
</evidence>
<reference evidence="2 3" key="1">
    <citation type="submission" date="2023-03" db="EMBL/GenBank/DDBJ databases">
        <title>Genome sequence of Lichtheimia ornata CBS 291.66.</title>
        <authorList>
            <person name="Mohabir J.T."/>
            <person name="Shea T.P."/>
            <person name="Kurbessoian T."/>
            <person name="Berby B."/>
            <person name="Fontaine J."/>
            <person name="Livny J."/>
            <person name="Gnirke A."/>
            <person name="Stajich J.E."/>
            <person name="Cuomo C.A."/>
        </authorList>
    </citation>
    <scope>NUCLEOTIDE SEQUENCE [LARGE SCALE GENOMIC DNA]</scope>
    <source>
        <strain evidence="2">CBS 291.66</strain>
    </source>
</reference>
<gene>
    <name evidence="2" type="ORF">O0I10_006486</name>
</gene>
<dbReference type="AlphaFoldDB" id="A0AAD7V4V2"/>
<comment type="caution">
    <text evidence="2">The sequence shown here is derived from an EMBL/GenBank/DDBJ whole genome shotgun (WGS) entry which is preliminary data.</text>
</comment>
<protein>
    <submittedName>
        <fullName evidence="2">Uncharacterized protein</fullName>
    </submittedName>
</protein>
<feature type="region of interest" description="Disordered" evidence="1">
    <location>
        <begin position="417"/>
        <end position="436"/>
    </location>
</feature>
<feature type="compositionally biased region" description="Basic and acidic residues" evidence="1">
    <location>
        <begin position="417"/>
        <end position="428"/>
    </location>
</feature>
<dbReference type="Proteomes" id="UP001234581">
    <property type="component" value="Unassembled WGS sequence"/>
</dbReference>
<proteinExistence type="predicted"/>